<dbReference type="InterPro" id="IPR030392">
    <property type="entry name" value="S74_ICA"/>
</dbReference>
<organism evidence="4 5">
    <name type="scientific">Virgibacillus halodenitrificans</name>
    <name type="common">Bacillus halodenitrificans</name>
    <dbReference type="NCBI Taxonomy" id="1482"/>
    <lineage>
        <taxon>Bacteria</taxon>
        <taxon>Bacillati</taxon>
        <taxon>Bacillota</taxon>
        <taxon>Bacilli</taxon>
        <taxon>Bacillales</taxon>
        <taxon>Bacillaceae</taxon>
        <taxon>Virgibacillus</taxon>
    </lineage>
</organism>
<sequence length="1317" mass="146052">MIHITDGKSDKILDFITAKNIIDNNHRQSLKDNLETFDFITFADRTFSPYLGKHNRVIIPAEDQGYQEFVIQEAGKTHEQSLEIEVFASASYLLLKKAKIMDPQTFAEHTLPMLVGSTLSGTEWRPGIMEGKGIRTMHIEQHTNPYAFLKRIATEFGLELRFRLEVKGGKIVGRFVDLIERVGQWRGREVEFGRDLINIKRVEKTDNLFTALKGLGPERDDGTRLEVIVEDNEALQRWCRPDPITGELKHLWDTYEPQSTDQNMSLSRLKTLTENELEKRVNEVVEYESTIADLEHVPGMENKKIRFGDTINIKDTKFNPPLYLEARVHTQDRSITDKSKKKVSLGDYIEYTEEQVQAIWKQMQAEIRAKLARMLITTVEASSGNIFKNGNGSTDLTATVFLSGKEVDSEGIFYTYVWNKRDKNGIPVSSFNQTGKTITVTSAEIDEKATYSVDVVKDTVLSIGRITVSNVNDGSEGLPGPPGEDGKTPYFHTAYSDSANGSVNFSTTDPTDRDYIGTYTDYTALDSSDPSKYKWQKVKGEKGDRGLQGLQGPEGKQGIPGEPGEDGRTPYTHIAYADDDQGNGLAFSPDNKPYMGMYVDYTSTDSNNPADYKWSLIKGRDGSQGVPGPKGEDGKTPYFHTAYANSADGTSGFSTTDSANKLYIGQYTDFIQTDSSNPSKYKWTKIKGEQGAKGDKGDTGPQGPEGPIGPNEINDNTSFSDKFNTIGNNYYYHGNLSAKGWYRIAVNSGNRAFAKFILVDKTSSNHQTVIFEAIVNYNSRPKITVSSSSRYSSGVPFSKARILTGTTYDDTFLEVYVDSSRFPTNSEVYITENIQTSGWVGIDWQPGAVPTGYAIYEVDIDIGSTATDKAEGAFDRAEQAESTAKGHADAVSEAAYLDAIADAEAYMEANGVMQGADYNGVSITNQDGFTTARGDGLVRTVMNSTLGYVIQRRNSLSSPWQDMFYLDTNGNLIFAGDLNGVGGSFAGTLESAQIIVGPKNPTDPHLIDHGNALTFKMPMGSHDRYWGEPVIFDFNYGVFNILGQLLMQIDSDLSVNGKLLLEQAGNPGIEVRSKDGGTPYIDFSNDAITDYHARLILDTLTRLAMRGITQLHFDTSDTTSFTGGGFTRLASMMSKGAEFVVGADSNPRVWSKDIYNRTYSAGGNVVVTDSGTLGRSTSASKYKLDIENQFPNELDQLNHSLGLLDVFISHWFDKSEAEITSKECEKGNLICSDNFKLKRHVGLIAEHVERAGLSEHVSYNEETNEIEGIEYDRLWVHLLPIVRNARERITTLEEKLNKQDTLINNLLERVAALENAK</sequence>
<protein>
    <submittedName>
        <fullName evidence="4">Phage tail protein</fullName>
    </submittedName>
</protein>
<evidence type="ECO:0000259" key="3">
    <source>
        <dbReference type="PROSITE" id="PS51688"/>
    </source>
</evidence>
<dbReference type="EMBL" id="JACWEZ010000006">
    <property type="protein sequence ID" value="MBD1223298.1"/>
    <property type="molecule type" value="Genomic_DNA"/>
</dbReference>
<evidence type="ECO:0000313" key="4">
    <source>
        <dbReference type="EMBL" id="MBD1223298.1"/>
    </source>
</evidence>
<dbReference type="PROSITE" id="PS51688">
    <property type="entry name" value="ICA"/>
    <property type="match status" value="1"/>
</dbReference>
<keyword evidence="5" id="KW-1185">Reference proteome</keyword>
<evidence type="ECO:0000313" key="5">
    <source>
        <dbReference type="Proteomes" id="UP000621631"/>
    </source>
</evidence>
<comment type="caution">
    <text evidence="4">The sequence shown here is derived from an EMBL/GenBank/DDBJ whole genome shotgun (WGS) entry which is preliminary data.</text>
</comment>
<dbReference type="Gene3D" id="1.20.5.320">
    <property type="entry name" value="6-Phosphogluconate Dehydrogenase, domain 3"/>
    <property type="match status" value="1"/>
</dbReference>
<evidence type="ECO:0000256" key="2">
    <source>
        <dbReference type="SAM" id="MobiDB-lite"/>
    </source>
</evidence>
<gene>
    <name evidence="4" type="ORF">IC602_11890</name>
</gene>
<reference evidence="4 5" key="1">
    <citation type="submission" date="2020-09" db="EMBL/GenBank/DDBJ databases">
        <title>Draft Genome Sequences of Oil-Oxidizing Bacteria Halomonas titanicae, Marinobacter lutaoensis, and Virgibacillus halodenitrificans Isolated from Highly Saline Environments.</title>
        <authorList>
            <person name="Grouzdev D.S."/>
            <person name="Sokolova D.S."/>
            <person name="Semenova E.M."/>
            <person name="Borzenkov I.A."/>
            <person name="Bidzhieva S.K."/>
            <person name="Poltaraus A.B."/>
            <person name="Nazina T.N."/>
        </authorList>
    </citation>
    <scope>NUCLEOTIDE SEQUENCE [LARGE SCALE GENOMIC DNA]</scope>
    <source>
        <strain evidence="4 5">VKM B-3472D</strain>
    </source>
</reference>
<dbReference type="Proteomes" id="UP000621631">
    <property type="component" value="Unassembled WGS sequence"/>
</dbReference>
<dbReference type="PANTHER" id="PTHR24637">
    <property type="entry name" value="COLLAGEN"/>
    <property type="match status" value="1"/>
</dbReference>
<keyword evidence="1" id="KW-0175">Coiled coil</keyword>
<dbReference type="RefSeq" id="WP_189778407.1">
    <property type="nucleotide sequence ID" value="NZ_JACWEZ010000006.1"/>
</dbReference>
<feature type="region of interest" description="Disordered" evidence="2">
    <location>
        <begin position="542"/>
        <end position="568"/>
    </location>
</feature>
<evidence type="ECO:0000256" key="1">
    <source>
        <dbReference type="SAM" id="Coils"/>
    </source>
</evidence>
<feature type="region of interest" description="Disordered" evidence="2">
    <location>
        <begin position="688"/>
        <end position="714"/>
    </location>
</feature>
<feature type="domain" description="Peptidase S74" evidence="3">
    <location>
        <begin position="1178"/>
        <end position="1296"/>
    </location>
</feature>
<accession>A0ABR7VNS6</accession>
<dbReference type="NCBIfam" id="TIGR01665">
    <property type="entry name" value="put_anti_recept"/>
    <property type="match status" value="1"/>
</dbReference>
<dbReference type="Pfam" id="PF06605">
    <property type="entry name" value="Prophage_tail"/>
    <property type="match status" value="1"/>
</dbReference>
<dbReference type="InterPro" id="IPR010572">
    <property type="entry name" value="Tail_dom"/>
</dbReference>
<feature type="compositionally biased region" description="Basic and acidic residues" evidence="2">
    <location>
        <begin position="688"/>
        <end position="698"/>
    </location>
</feature>
<feature type="coiled-coil region" evidence="1">
    <location>
        <begin position="1282"/>
        <end position="1316"/>
    </location>
</feature>
<dbReference type="InterPro" id="IPR007119">
    <property type="entry name" value="Phage_tail_spike_N"/>
</dbReference>
<name>A0ABR7VNS6_VIRHA</name>
<proteinExistence type="predicted"/>